<organism evidence="6 7">
    <name type="scientific">Agromyces terreus</name>
    <dbReference type="NCBI Taxonomy" id="424795"/>
    <lineage>
        <taxon>Bacteria</taxon>
        <taxon>Bacillati</taxon>
        <taxon>Actinomycetota</taxon>
        <taxon>Actinomycetes</taxon>
        <taxon>Micrococcales</taxon>
        <taxon>Microbacteriaceae</taxon>
        <taxon>Agromyces</taxon>
    </lineage>
</organism>
<dbReference type="CDD" id="cd03214">
    <property type="entry name" value="ABC_Iron-Siderophores_B12_Hemin"/>
    <property type="match status" value="1"/>
</dbReference>
<evidence type="ECO:0000256" key="2">
    <source>
        <dbReference type="ARBA" id="ARBA00022741"/>
    </source>
</evidence>
<name>A0A9X2KEI3_9MICO</name>
<dbReference type="InterPro" id="IPR003439">
    <property type="entry name" value="ABC_transporter-like_ATP-bd"/>
</dbReference>
<keyword evidence="3 6" id="KW-0067">ATP-binding</keyword>
<dbReference type="PROSITE" id="PS50893">
    <property type="entry name" value="ABC_TRANSPORTER_2"/>
    <property type="match status" value="1"/>
</dbReference>
<dbReference type="OrthoDB" id="5296765at2"/>
<evidence type="ECO:0000313" key="6">
    <source>
        <dbReference type="EMBL" id="MCP2370662.1"/>
    </source>
</evidence>
<keyword evidence="1" id="KW-0813">Transport</keyword>
<dbReference type="FunFam" id="3.40.50.300:FF:000134">
    <property type="entry name" value="Iron-enterobactin ABC transporter ATP-binding protein"/>
    <property type="match status" value="1"/>
</dbReference>
<comment type="caution">
    <text evidence="6">The sequence shown here is derived from an EMBL/GenBank/DDBJ whole genome shotgun (WGS) entry which is preliminary data.</text>
</comment>
<dbReference type="GO" id="GO:0005524">
    <property type="term" value="F:ATP binding"/>
    <property type="evidence" value="ECO:0007669"/>
    <property type="project" value="UniProtKB-KW"/>
</dbReference>
<proteinExistence type="predicted"/>
<dbReference type="RefSeq" id="WP_156998213.1">
    <property type="nucleotide sequence ID" value="NZ_BAAANU010000007.1"/>
</dbReference>
<feature type="domain" description="ABC transporter" evidence="5">
    <location>
        <begin position="18"/>
        <end position="251"/>
    </location>
</feature>
<dbReference type="Proteomes" id="UP001139722">
    <property type="component" value="Unassembled WGS sequence"/>
</dbReference>
<accession>A0A9X2KEI3</accession>
<evidence type="ECO:0000313" key="7">
    <source>
        <dbReference type="Proteomes" id="UP001139722"/>
    </source>
</evidence>
<dbReference type="InterPro" id="IPR017871">
    <property type="entry name" value="ABC_transporter-like_CS"/>
</dbReference>
<dbReference type="SMART" id="SM00382">
    <property type="entry name" value="AAA"/>
    <property type="match status" value="1"/>
</dbReference>
<dbReference type="PANTHER" id="PTHR42794:SF1">
    <property type="entry name" value="HEMIN IMPORT ATP-BINDING PROTEIN HMUV"/>
    <property type="match status" value="1"/>
</dbReference>
<dbReference type="EMBL" id="JAMZDY010000001">
    <property type="protein sequence ID" value="MCP2370662.1"/>
    <property type="molecule type" value="Genomic_DNA"/>
</dbReference>
<reference evidence="6" key="1">
    <citation type="submission" date="2022-06" db="EMBL/GenBank/DDBJ databases">
        <title>Sequencing the genomes of 1000 actinobacteria strains.</title>
        <authorList>
            <person name="Klenk H.-P."/>
        </authorList>
    </citation>
    <scope>NUCLEOTIDE SEQUENCE</scope>
    <source>
        <strain evidence="6">DSM 22016</strain>
    </source>
</reference>
<dbReference type="InterPro" id="IPR027417">
    <property type="entry name" value="P-loop_NTPase"/>
</dbReference>
<keyword evidence="4" id="KW-1278">Translocase</keyword>
<dbReference type="PROSITE" id="PS00211">
    <property type="entry name" value="ABC_TRANSPORTER_1"/>
    <property type="match status" value="1"/>
</dbReference>
<dbReference type="SUPFAM" id="SSF52540">
    <property type="entry name" value="P-loop containing nucleoside triphosphate hydrolases"/>
    <property type="match status" value="1"/>
</dbReference>
<gene>
    <name evidence="6" type="ORF">BJ978_001338</name>
</gene>
<keyword evidence="2" id="KW-0547">Nucleotide-binding</keyword>
<dbReference type="GO" id="GO:0016887">
    <property type="term" value="F:ATP hydrolysis activity"/>
    <property type="evidence" value="ECO:0007669"/>
    <property type="project" value="InterPro"/>
</dbReference>
<dbReference type="Pfam" id="PF00005">
    <property type="entry name" value="ABC_tran"/>
    <property type="match status" value="1"/>
</dbReference>
<dbReference type="Gene3D" id="3.40.50.300">
    <property type="entry name" value="P-loop containing nucleotide triphosphate hydrolases"/>
    <property type="match status" value="1"/>
</dbReference>
<keyword evidence="7" id="KW-1185">Reference proteome</keyword>
<evidence type="ECO:0000256" key="3">
    <source>
        <dbReference type="ARBA" id="ARBA00022840"/>
    </source>
</evidence>
<protein>
    <submittedName>
        <fullName evidence="6">Iron complex transport system ATP-binding protein</fullName>
    </submittedName>
</protein>
<dbReference type="AlphaFoldDB" id="A0A9X2KEI3"/>
<evidence type="ECO:0000259" key="5">
    <source>
        <dbReference type="PROSITE" id="PS50893"/>
    </source>
</evidence>
<evidence type="ECO:0000256" key="4">
    <source>
        <dbReference type="ARBA" id="ARBA00022967"/>
    </source>
</evidence>
<dbReference type="PANTHER" id="PTHR42794">
    <property type="entry name" value="HEMIN IMPORT ATP-BINDING PROTEIN HMUV"/>
    <property type="match status" value="1"/>
</dbReference>
<dbReference type="InterPro" id="IPR003593">
    <property type="entry name" value="AAA+_ATPase"/>
</dbReference>
<dbReference type="NCBIfam" id="NF010068">
    <property type="entry name" value="PRK13548.1"/>
    <property type="match status" value="1"/>
</dbReference>
<evidence type="ECO:0000256" key="1">
    <source>
        <dbReference type="ARBA" id="ARBA00022448"/>
    </source>
</evidence>
<sequence length="269" mass="28646">MSGIGLGGHGAEVRTGGLVAEHVTVAIDRATLLTDVSFAAIPGRVHALLGPNGAGKSTLLAVLAGDRTPTSGSVSLRDRPLADWPLRELARTRAVLTQEHSVTFSFRSREIVEMGRHPWPRTPAEDDDDREIERAMAATDVSHLADRPVAHLSGGEKARVALARVLAQRSPVLLLDEPTAALDLKHQEDVLRLARAQAAAGDAVVVVLHDLNLAAAYSDEITLLERGRVVAHGTPAEVLTADRIEAVYGQPVDVVEHPRSGVPLVLPVR</sequence>